<feature type="domain" description="IclR-ED" evidence="2">
    <location>
        <begin position="1"/>
        <end position="118"/>
    </location>
</feature>
<evidence type="ECO:0000259" key="2">
    <source>
        <dbReference type="PROSITE" id="PS51078"/>
    </source>
</evidence>
<feature type="region of interest" description="Disordered" evidence="1">
    <location>
        <begin position="1"/>
        <end position="20"/>
    </location>
</feature>
<dbReference type="PROSITE" id="PS51078">
    <property type="entry name" value="ICLR_ED"/>
    <property type="match status" value="1"/>
</dbReference>
<dbReference type="EMBL" id="CP084204">
    <property type="protein sequence ID" value="UZX19439.1"/>
    <property type="molecule type" value="Genomic_DNA"/>
</dbReference>
<protein>
    <submittedName>
        <fullName evidence="3">IclR family transcriptional regulator C-terminal domain-containing protein</fullName>
    </submittedName>
</protein>
<evidence type="ECO:0000256" key="1">
    <source>
        <dbReference type="SAM" id="MobiDB-lite"/>
    </source>
</evidence>
<dbReference type="Gene3D" id="3.30.450.40">
    <property type="match status" value="1"/>
</dbReference>
<dbReference type="SUPFAM" id="SSF55781">
    <property type="entry name" value="GAF domain-like"/>
    <property type="match status" value="1"/>
</dbReference>
<dbReference type="InterPro" id="IPR014757">
    <property type="entry name" value="Tscrpt_reg_IclR_C"/>
</dbReference>
<dbReference type="RefSeq" id="WP_267257889.1">
    <property type="nucleotide sequence ID" value="NZ_CP084204.1"/>
</dbReference>
<evidence type="ECO:0000313" key="3">
    <source>
        <dbReference type="EMBL" id="UZX19439.1"/>
    </source>
</evidence>
<proteinExistence type="predicted"/>
<sequence>MRWPSYGLVSGERPPPHATAYGKVLLTAPPERPTRRTRHTVVSPGVLAGQLARIRASGLAVCAEESRLGEVTVAAAPVRGPEGTLAALGVTVATGVPLDRVTAAGRVQPPRRSPSPSP</sequence>
<reference evidence="3" key="1">
    <citation type="submission" date="2021-09" db="EMBL/GenBank/DDBJ databases">
        <title>Complete genome sequence and metabolic characterization of Streptomyces tanashiensis DSM 731 the producer of antibacterial Kalafungin and diverse secondary metabolites.</title>
        <authorList>
            <person name="Abbasi M.N."/>
            <person name="Anwar M.N."/>
            <person name="Alam K."/>
            <person name="Shoaib M."/>
            <person name="Lin Z."/>
            <person name="Hayat M."/>
            <person name="Ali M.I."/>
            <person name="Malik H.M.T."/>
            <person name="Ahmed I."/>
            <person name="Li A."/>
            <person name="Hailong Wang H."/>
            <person name="Zhang Y."/>
        </authorList>
    </citation>
    <scope>NUCLEOTIDE SEQUENCE</scope>
    <source>
        <strain evidence="3">Kala</strain>
    </source>
</reference>
<accession>A0ABY6QSE1</accession>
<name>A0ABY6QSE1_9ACTN</name>
<evidence type="ECO:0000313" key="4">
    <source>
        <dbReference type="Proteomes" id="UP001164506"/>
    </source>
</evidence>
<dbReference type="Proteomes" id="UP001164506">
    <property type="component" value="Chromosome"/>
</dbReference>
<gene>
    <name evidence="3" type="ORF">LDH80_01205</name>
</gene>
<dbReference type="Pfam" id="PF01614">
    <property type="entry name" value="IclR_C"/>
    <property type="match status" value="1"/>
</dbReference>
<keyword evidence="4" id="KW-1185">Reference proteome</keyword>
<organism evidence="3 4">
    <name type="scientific">Streptomyces tanashiensis</name>
    <dbReference type="NCBI Taxonomy" id="67367"/>
    <lineage>
        <taxon>Bacteria</taxon>
        <taxon>Bacillati</taxon>
        <taxon>Actinomycetota</taxon>
        <taxon>Actinomycetes</taxon>
        <taxon>Kitasatosporales</taxon>
        <taxon>Streptomycetaceae</taxon>
        <taxon>Streptomyces</taxon>
    </lineage>
</organism>
<dbReference type="GeneID" id="95598017"/>
<dbReference type="InterPro" id="IPR029016">
    <property type="entry name" value="GAF-like_dom_sf"/>
</dbReference>